<dbReference type="PANTHER" id="PTHR28004:SF8">
    <property type="entry name" value="D-SERINE DEAMINASE"/>
    <property type="match status" value="1"/>
</dbReference>
<dbReference type="PANTHER" id="PTHR28004">
    <property type="entry name" value="ZGC:162816-RELATED"/>
    <property type="match status" value="1"/>
</dbReference>
<keyword evidence="2" id="KW-1185">Reference proteome</keyword>
<protein>
    <submittedName>
        <fullName evidence="1">Uncharacterized protein</fullName>
    </submittedName>
</protein>
<name>A0A7V9A612_9BACT</name>
<dbReference type="SUPFAM" id="SSF51419">
    <property type="entry name" value="PLP-binding barrel"/>
    <property type="match status" value="1"/>
</dbReference>
<dbReference type="Proteomes" id="UP000551616">
    <property type="component" value="Unassembled WGS sequence"/>
</dbReference>
<dbReference type="InterPro" id="IPR051466">
    <property type="entry name" value="D-amino_acid_metab_enzyme"/>
</dbReference>
<dbReference type="Gene3D" id="3.20.20.10">
    <property type="entry name" value="Alanine racemase"/>
    <property type="match status" value="1"/>
</dbReference>
<comment type="caution">
    <text evidence="1">The sequence shown here is derived from an EMBL/GenBank/DDBJ whole genome shotgun (WGS) entry which is preliminary data.</text>
</comment>
<accession>A0A7V9A612</accession>
<gene>
    <name evidence="1" type="ORF">HOV93_09800</name>
</gene>
<dbReference type="EMBL" id="JABRWO010000002">
    <property type="protein sequence ID" value="MBA2113827.1"/>
    <property type="molecule type" value="Genomic_DNA"/>
</dbReference>
<dbReference type="InterPro" id="IPR029066">
    <property type="entry name" value="PLP-binding_barrel"/>
</dbReference>
<sequence>MKQFLKQTGARFYPHGKTTMAPQLFTQQLEDGAQGITPATVQQVAVARHYGVSKILLANQIIDRPAAEFLVRQLLQVDSLEILCLVDPIETVRLLADTAKRLQLPRPIELLLEVRITGGRTGVRELA</sequence>
<reference evidence="1 2" key="1">
    <citation type="submission" date="2020-05" db="EMBL/GenBank/DDBJ databases">
        <title>Bremerella alba sp. nov., a novel planctomycete isolated from the surface of the macroalga Fucus spiralis.</title>
        <authorList>
            <person name="Godinho O."/>
            <person name="Botelho R."/>
            <person name="Albuquerque L."/>
            <person name="Wiegand S."/>
            <person name="Da Costa M.S."/>
            <person name="Lobo-Da-Cunha A."/>
            <person name="Jogler C."/>
            <person name="Lage O.M."/>
        </authorList>
    </citation>
    <scope>NUCLEOTIDE SEQUENCE [LARGE SCALE GENOMIC DNA]</scope>
    <source>
        <strain evidence="1 2">FF15</strain>
    </source>
</reference>
<dbReference type="RefSeq" id="WP_207395309.1">
    <property type="nucleotide sequence ID" value="NZ_JABRWO010000002.1"/>
</dbReference>
<evidence type="ECO:0000313" key="1">
    <source>
        <dbReference type="EMBL" id="MBA2113827.1"/>
    </source>
</evidence>
<dbReference type="AlphaFoldDB" id="A0A7V9A612"/>
<evidence type="ECO:0000313" key="2">
    <source>
        <dbReference type="Proteomes" id="UP000551616"/>
    </source>
</evidence>
<organism evidence="1 2">
    <name type="scientific">Bremerella alba</name>
    <dbReference type="NCBI Taxonomy" id="980252"/>
    <lineage>
        <taxon>Bacteria</taxon>
        <taxon>Pseudomonadati</taxon>
        <taxon>Planctomycetota</taxon>
        <taxon>Planctomycetia</taxon>
        <taxon>Pirellulales</taxon>
        <taxon>Pirellulaceae</taxon>
        <taxon>Bremerella</taxon>
    </lineage>
</organism>
<proteinExistence type="predicted"/>